<keyword evidence="1" id="KW-0812">Transmembrane</keyword>
<sequence>MSLEWKLSSLRASARALWFLRKFWWALDSRLIVLAALGLFSVLLWRTVIVGLERDITSLNLVEIPVAGDKPRETLPLAYNLAAFLDFLPAEEKRLDFIDGFHRLAVDLDVQLLQVNYQIGKNVNLPVSELGARLVLSGQTLAVRRYVDRLLLEMPSLAIENLSYEFLTGANPGQTRLTLDTRLYLRSSIRPQVRHE</sequence>
<proteinExistence type="predicted"/>
<dbReference type="AlphaFoldDB" id="A0A127I1X8"/>
<evidence type="ECO:0000256" key="1">
    <source>
        <dbReference type="SAM" id="Phobius"/>
    </source>
</evidence>
<dbReference type="KEGG" id="pazo:AYR47_20770"/>
<organism evidence="2 3">
    <name type="scientific">Pseudomonas azotoformans</name>
    <dbReference type="NCBI Taxonomy" id="47878"/>
    <lineage>
        <taxon>Bacteria</taxon>
        <taxon>Pseudomonadati</taxon>
        <taxon>Pseudomonadota</taxon>
        <taxon>Gammaproteobacteria</taxon>
        <taxon>Pseudomonadales</taxon>
        <taxon>Pseudomonadaceae</taxon>
        <taxon>Pseudomonas</taxon>
    </lineage>
</organism>
<gene>
    <name evidence="2" type="ORF">AYR47_20770</name>
</gene>
<dbReference type="RefSeq" id="WP_061436639.1">
    <property type="nucleotide sequence ID" value="NZ_CP014546.1"/>
</dbReference>
<reference evidence="2 3" key="1">
    <citation type="submission" date="2016-02" db="EMBL/GenBank/DDBJ databases">
        <title>Complete genome sequence of Pseudomonas azotoformans S4.</title>
        <authorList>
            <person name="Fang Y."/>
            <person name="Wu L."/>
            <person name="Feng G."/>
        </authorList>
    </citation>
    <scope>NUCLEOTIDE SEQUENCE [LARGE SCALE GENOMIC DNA]</scope>
    <source>
        <strain evidence="2 3">S4</strain>
    </source>
</reference>
<dbReference type="Proteomes" id="UP000070516">
    <property type="component" value="Chromosome"/>
</dbReference>
<name>A0A127I1X8_PSEAZ</name>
<dbReference type="EMBL" id="CP014546">
    <property type="protein sequence ID" value="AMN80590.1"/>
    <property type="molecule type" value="Genomic_DNA"/>
</dbReference>
<feature type="transmembrane region" description="Helical" evidence="1">
    <location>
        <begin position="23"/>
        <end position="45"/>
    </location>
</feature>
<protein>
    <submittedName>
        <fullName evidence="2">Uncharacterized protein</fullName>
    </submittedName>
</protein>
<evidence type="ECO:0000313" key="3">
    <source>
        <dbReference type="Proteomes" id="UP000070516"/>
    </source>
</evidence>
<accession>A0A127I1X8</accession>
<keyword evidence="1" id="KW-0472">Membrane</keyword>
<keyword evidence="1" id="KW-1133">Transmembrane helix</keyword>
<evidence type="ECO:0000313" key="2">
    <source>
        <dbReference type="EMBL" id="AMN80590.1"/>
    </source>
</evidence>